<evidence type="ECO:0000313" key="2">
    <source>
        <dbReference type="Proteomes" id="UP001341840"/>
    </source>
</evidence>
<reference evidence="1 2" key="1">
    <citation type="journal article" date="2023" name="Plants (Basel)">
        <title>Bridging the Gap: Combining Genomics and Transcriptomics Approaches to Understand Stylosanthes scabra, an Orphan Legume from the Brazilian Caatinga.</title>
        <authorList>
            <person name="Ferreira-Neto J.R.C."/>
            <person name="da Silva M.D."/>
            <person name="Binneck E."/>
            <person name="de Melo N.F."/>
            <person name="da Silva R.H."/>
            <person name="de Melo A.L.T.M."/>
            <person name="Pandolfi V."/>
            <person name="Bustamante F.O."/>
            <person name="Brasileiro-Vidal A.C."/>
            <person name="Benko-Iseppon A.M."/>
        </authorList>
    </citation>
    <scope>NUCLEOTIDE SEQUENCE [LARGE SCALE GENOMIC DNA]</scope>
    <source>
        <tissue evidence="1">Leaves</tissue>
    </source>
</reference>
<dbReference type="Proteomes" id="UP001341840">
    <property type="component" value="Unassembled WGS sequence"/>
</dbReference>
<keyword evidence="2" id="KW-1185">Reference proteome</keyword>
<dbReference type="EMBL" id="JASCZI010181936">
    <property type="protein sequence ID" value="MED6186479.1"/>
    <property type="molecule type" value="Genomic_DNA"/>
</dbReference>
<gene>
    <name evidence="1" type="ORF">PIB30_067058</name>
</gene>
<evidence type="ECO:0000313" key="1">
    <source>
        <dbReference type="EMBL" id="MED6186479.1"/>
    </source>
</evidence>
<proteinExistence type="predicted"/>
<sequence>MDVPFAVRCCEAGQDRRSRLPSAGHVMDIPQIHPVLSSLGGADCVASSPQVHRFPTAGPRQARRQAA</sequence>
<name>A0ABU6WMF8_9FABA</name>
<protein>
    <submittedName>
        <fullName evidence="1">Uncharacterized protein</fullName>
    </submittedName>
</protein>
<comment type="caution">
    <text evidence="1">The sequence shown here is derived from an EMBL/GenBank/DDBJ whole genome shotgun (WGS) entry which is preliminary data.</text>
</comment>
<organism evidence="1 2">
    <name type="scientific">Stylosanthes scabra</name>
    <dbReference type="NCBI Taxonomy" id="79078"/>
    <lineage>
        <taxon>Eukaryota</taxon>
        <taxon>Viridiplantae</taxon>
        <taxon>Streptophyta</taxon>
        <taxon>Embryophyta</taxon>
        <taxon>Tracheophyta</taxon>
        <taxon>Spermatophyta</taxon>
        <taxon>Magnoliopsida</taxon>
        <taxon>eudicotyledons</taxon>
        <taxon>Gunneridae</taxon>
        <taxon>Pentapetalae</taxon>
        <taxon>rosids</taxon>
        <taxon>fabids</taxon>
        <taxon>Fabales</taxon>
        <taxon>Fabaceae</taxon>
        <taxon>Papilionoideae</taxon>
        <taxon>50 kb inversion clade</taxon>
        <taxon>dalbergioids sensu lato</taxon>
        <taxon>Dalbergieae</taxon>
        <taxon>Pterocarpus clade</taxon>
        <taxon>Stylosanthes</taxon>
    </lineage>
</organism>
<accession>A0ABU6WMF8</accession>